<dbReference type="AlphaFoldDB" id="A0AAE0D3H2"/>
<accession>A0AAE0D3H2</accession>
<dbReference type="Proteomes" id="UP001281614">
    <property type="component" value="Unassembled WGS sequence"/>
</dbReference>
<comment type="caution">
    <text evidence="1">The sequence shown here is derived from an EMBL/GenBank/DDBJ whole genome shotgun (WGS) entry which is preliminary data.</text>
</comment>
<protein>
    <submittedName>
        <fullName evidence="1">Uncharacterized protein</fullName>
    </submittedName>
</protein>
<keyword evidence="2" id="KW-1185">Reference proteome</keyword>
<proteinExistence type="predicted"/>
<reference evidence="1" key="1">
    <citation type="submission" date="2023-02" db="EMBL/GenBank/DDBJ databases">
        <title>Colletotrichum kahawae CIFC_Que2 genome sequencing and assembly.</title>
        <authorList>
            <person name="Baroncelli R."/>
        </authorList>
    </citation>
    <scope>NUCLEOTIDE SEQUENCE</scope>
    <source>
        <strain evidence="1">CIFC_Que2</strain>
    </source>
</reference>
<name>A0AAE0D3H2_COLKA</name>
<dbReference type="EMBL" id="VYYT01000284">
    <property type="protein sequence ID" value="KAK2748194.1"/>
    <property type="molecule type" value="Genomic_DNA"/>
</dbReference>
<gene>
    <name evidence="1" type="ORF">CKAH01_18112</name>
</gene>
<sequence length="224" mass="25563">MLSGPSDYHPHCKLETPCNIGQDERCPMMLLLATYQRIGLWEACDPKHRACIPGNPCTQGGEKLCPRIVFLAKLQHMYGTCGSWNTGHACCPSISDQERYWLFPTCSPCGVLTEIRALVLIHRRILDECVQKEKFSRADIRHLENGLAGYLRAYEVRRGMHIDELRNQTEDAYRIEMIYARGVDGHNVAVGKHPSGTQAWWKAPWLRITTMMADRFGLYDHSCV</sequence>
<organism evidence="1 2">
    <name type="scientific">Colletotrichum kahawae</name>
    <name type="common">Coffee berry disease fungus</name>
    <dbReference type="NCBI Taxonomy" id="34407"/>
    <lineage>
        <taxon>Eukaryota</taxon>
        <taxon>Fungi</taxon>
        <taxon>Dikarya</taxon>
        <taxon>Ascomycota</taxon>
        <taxon>Pezizomycotina</taxon>
        <taxon>Sordariomycetes</taxon>
        <taxon>Hypocreomycetidae</taxon>
        <taxon>Glomerellales</taxon>
        <taxon>Glomerellaceae</taxon>
        <taxon>Colletotrichum</taxon>
        <taxon>Colletotrichum gloeosporioides species complex</taxon>
    </lineage>
</organism>
<evidence type="ECO:0000313" key="2">
    <source>
        <dbReference type="Proteomes" id="UP001281614"/>
    </source>
</evidence>
<evidence type="ECO:0000313" key="1">
    <source>
        <dbReference type="EMBL" id="KAK2748194.1"/>
    </source>
</evidence>